<evidence type="ECO:0000256" key="1">
    <source>
        <dbReference type="SAM" id="MobiDB-lite"/>
    </source>
</evidence>
<feature type="region of interest" description="Disordered" evidence="1">
    <location>
        <begin position="58"/>
        <end position="155"/>
    </location>
</feature>
<name>A0A6B8M5X4_9HYPH</name>
<dbReference type="EMBL" id="CP044331">
    <property type="protein sequence ID" value="QGM98291.1"/>
    <property type="molecule type" value="Genomic_DNA"/>
</dbReference>
<feature type="signal peptide" evidence="2">
    <location>
        <begin position="1"/>
        <end position="21"/>
    </location>
</feature>
<protein>
    <recommendedName>
        <fullName evidence="5">DUF2502 domain-containing protein</fullName>
    </recommendedName>
</protein>
<proteinExistence type="predicted"/>
<dbReference type="Proteomes" id="UP000422569">
    <property type="component" value="Chromosome"/>
</dbReference>
<dbReference type="AlphaFoldDB" id="A0A6B8M5X4"/>
<reference evidence="3 4" key="1">
    <citation type="submission" date="2019-09" db="EMBL/GenBank/DDBJ databases">
        <title>Isolation and complete genome sequencing of Methylocystis species.</title>
        <authorList>
            <person name="Rumah B.L."/>
            <person name="Stead C.E."/>
            <person name="Stevens B.C."/>
            <person name="Minton N.P."/>
            <person name="Grosse-Honebrink A."/>
            <person name="Zhang Y."/>
        </authorList>
    </citation>
    <scope>NUCLEOTIDE SEQUENCE [LARGE SCALE GENOMIC DNA]</scope>
    <source>
        <strain evidence="3 4">BRCS2</strain>
    </source>
</reference>
<feature type="compositionally biased region" description="Basic and acidic residues" evidence="1">
    <location>
        <begin position="65"/>
        <end position="155"/>
    </location>
</feature>
<evidence type="ECO:0000313" key="3">
    <source>
        <dbReference type="EMBL" id="QGM98291.1"/>
    </source>
</evidence>
<organism evidence="3 4">
    <name type="scientific">Methylocystis parvus</name>
    <dbReference type="NCBI Taxonomy" id="134"/>
    <lineage>
        <taxon>Bacteria</taxon>
        <taxon>Pseudomonadati</taxon>
        <taxon>Pseudomonadota</taxon>
        <taxon>Alphaproteobacteria</taxon>
        <taxon>Hyphomicrobiales</taxon>
        <taxon>Methylocystaceae</taxon>
        <taxon>Methylocystis</taxon>
    </lineage>
</organism>
<keyword evidence="4" id="KW-1185">Reference proteome</keyword>
<evidence type="ECO:0000313" key="4">
    <source>
        <dbReference type="Proteomes" id="UP000422569"/>
    </source>
</evidence>
<feature type="chain" id="PRO_5025373449" description="DUF2502 domain-containing protein" evidence="2">
    <location>
        <begin position="22"/>
        <end position="155"/>
    </location>
</feature>
<dbReference type="RefSeq" id="WP_026015961.1">
    <property type="nucleotide sequence ID" value="NZ_CP044331.1"/>
</dbReference>
<keyword evidence="2" id="KW-0732">Signal</keyword>
<sequence>MKSKLFLLASAILLGPSATQASPGASRLVVNDLVTKSHAVRICDDGDCWWSYRHHRGRYWDDDDRDHWRRGYRDHDEDYYGRAPRYRDDDDNNRDHERHGGDWDRDRDHRELGRGDERERSAREETRGRDKDHRSSDEQQKEMNKPGEATGSRKD</sequence>
<evidence type="ECO:0008006" key="5">
    <source>
        <dbReference type="Google" id="ProtNLM"/>
    </source>
</evidence>
<dbReference type="KEGG" id="mpar:F7D14_12925"/>
<accession>A0A6B8M5X4</accession>
<gene>
    <name evidence="3" type="ORF">F7D14_12925</name>
</gene>
<evidence type="ECO:0000256" key="2">
    <source>
        <dbReference type="SAM" id="SignalP"/>
    </source>
</evidence>